<reference evidence="6 7" key="1">
    <citation type="submission" date="2014-12" db="EMBL/GenBank/DDBJ databases">
        <title>Genome sequence of Flavobacterium anhuiense RCM74.</title>
        <authorList>
            <person name="Kim J.F."/>
            <person name="Song J.Y."/>
            <person name="Kwak M.-J."/>
            <person name="Lee S.-W."/>
        </authorList>
    </citation>
    <scope>NUCLEOTIDE SEQUENCE [LARGE SCALE GENOMIC DNA]</scope>
    <source>
        <strain evidence="6 7">RCM74</strain>
    </source>
</reference>
<proteinExistence type="predicted"/>
<sequence>MNKKNNVLEKYQSEELKEISLASNVSDYKKVLYFIISFILISVIISAMIKYPEKVVGRAFIVSKNQTNNIYAPNSGEIKLLVQDNCYVQKGALLALINSTTDYGDLIKIKNQLKSIDINTIESSIDIEFDRTLRLGEIEKFYYNFLLAVIECNNTLKIDLAKLKIENIEKKLIRNSEREEILTQAKKVFADKSEIVNKSYELDLSLFDANAIVRDKMDNSKLTMLDLKEKAIYLDKNDQELTHNTGELSDEISFLKKDREKMIASVLFNVKKTYFELITAIDYWEHNFTVSAPISGKLEYYQPFLNSSQYVKKESPLFIILPKTEDIYARGVMSANGYGKIKKNDTVFIKLRDFPFKEYGDLKGIISNKSKVYHDTIYYIDIRLDPKLKTTHNKKIDFTHNMPGSLEFYGNKRSLLQRIFSTIQNSIEKN</sequence>
<evidence type="ECO:0000313" key="6">
    <source>
        <dbReference type="EMBL" id="RYJ36835.1"/>
    </source>
</evidence>
<dbReference type="RefSeq" id="WP_129748780.1">
    <property type="nucleotide sequence ID" value="NZ_JUIV01000022.1"/>
</dbReference>
<keyword evidence="4 5" id="KW-0472">Membrane</keyword>
<evidence type="ECO:0000256" key="5">
    <source>
        <dbReference type="SAM" id="Phobius"/>
    </source>
</evidence>
<feature type="transmembrane region" description="Helical" evidence="5">
    <location>
        <begin position="31"/>
        <end position="49"/>
    </location>
</feature>
<dbReference type="Proteomes" id="UP000290433">
    <property type="component" value="Unassembled WGS sequence"/>
</dbReference>
<accession>A0A444VTA8</accession>
<dbReference type="OrthoDB" id="7057889at2"/>
<gene>
    <name evidence="6" type="ORF">NU08_4096</name>
</gene>
<evidence type="ECO:0000256" key="4">
    <source>
        <dbReference type="ARBA" id="ARBA00023136"/>
    </source>
</evidence>
<dbReference type="GO" id="GO:0016020">
    <property type="term" value="C:membrane"/>
    <property type="evidence" value="ECO:0007669"/>
    <property type="project" value="UniProtKB-SubCell"/>
</dbReference>
<name>A0A444VTA8_9FLAO</name>
<comment type="subcellular location">
    <subcellularLocation>
        <location evidence="1">Membrane</location>
        <topology evidence="1">Single-pass membrane protein</topology>
    </subcellularLocation>
</comment>
<comment type="caution">
    <text evidence="6">The sequence shown here is derived from an EMBL/GenBank/DDBJ whole genome shotgun (WGS) entry which is preliminary data.</text>
</comment>
<evidence type="ECO:0000256" key="3">
    <source>
        <dbReference type="ARBA" id="ARBA00022989"/>
    </source>
</evidence>
<evidence type="ECO:0000313" key="7">
    <source>
        <dbReference type="Proteomes" id="UP000290433"/>
    </source>
</evidence>
<dbReference type="AlphaFoldDB" id="A0A444VTA8"/>
<dbReference type="PANTHER" id="PTHR30386">
    <property type="entry name" value="MEMBRANE FUSION SUBUNIT OF EMRAB-TOLC MULTIDRUG EFFLUX PUMP"/>
    <property type="match status" value="1"/>
</dbReference>
<dbReference type="PANTHER" id="PTHR30386:SF26">
    <property type="entry name" value="TRANSPORT PROTEIN COMB"/>
    <property type="match status" value="1"/>
</dbReference>
<dbReference type="EMBL" id="JUIV01000022">
    <property type="protein sequence ID" value="RYJ36835.1"/>
    <property type="molecule type" value="Genomic_DNA"/>
</dbReference>
<keyword evidence="3 5" id="KW-1133">Transmembrane helix</keyword>
<dbReference type="InterPro" id="IPR050739">
    <property type="entry name" value="MFP"/>
</dbReference>
<evidence type="ECO:0000256" key="2">
    <source>
        <dbReference type="ARBA" id="ARBA00022692"/>
    </source>
</evidence>
<evidence type="ECO:0000256" key="1">
    <source>
        <dbReference type="ARBA" id="ARBA00004167"/>
    </source>
</evidence>
<protein>
    <submittedName>
        <fullName evidence="6">Putative hemolysin secretion protein</fullName>
    </submittedName>
</protein>
<organism evidence="6 7">
    <name type="scientific">Flavobacterium anhuiense</name>
    <dbReference type="NCBI Taxonomy" id="459526"/>
    <lineage>
        <taxon>Bacteria</taxon>
        <taxon>Pseudomonadati</taxon>
        <taxon>Bacteroidota</taxon>
        <taxon>Flavobacteriia</taxon>
        <taxon>Flavobacteriales</taxon>
        <taxon>Flavobacteriaceae</taxon>
        <taxon>Flavobacterium</taxon>
    </lineage>
</organism>
<keyword evidence="2 5" id="KW-0812">Transmembrane</keyword>